<organism evidence="1 2">
    <name type="scientific">Mucilaginibacter angelicae</name>
    <dbReference type="NCBI Taxonomy" id="869718"/>
    <lineage>
        <taxon>Bacteria</taxon>
        <taxon>Pseudomonadati</taxon>
        <taxon>Bacteroidota</taxon>
        <taxon>Sphingobacteriia</taxon>
        <taxon>Sphingobacteriales</taxon>
        <taxon>Sphingobacteriaceae</taxon>
        <taxon>Mucilaginibacter</taxon>
    </lineage>
</organism>
<dbReference type="Proteomes" id="UP001589828">
    <property type="component" value="Unassembled WGS sequence"/>
</dbReference>
<name>A0ABV6L448_9SPHI</name>
<protein>
    <recommendedName>
        <fullName evidence="3">Lipoprotein</fullName>
    </recommendedName>
</protein>
<comment type="caution">
    <text evidence="1">The sequence shown here is derived from an EMBL/GenBank/DDBJ whole genome shotgun (WGS) entry which is preliminary data.</text>
</comment>
<accession>A0ABV6L448</accession>
<gene>
    <name evidence="1" type="ORF">ACFFGT_08425</name>
</gene>
<dbReference type="EMBL" id="JBHLTS010000020">
    <property type="protein sequence ID" value="MFC0514221.1"/>
    <property type="molecule type" value="Genomic_DNA"/>
</dbReference>
<evidence type="ECO:0000313" key="1">
    <source>
        <dbReference type="EMBL" id="MFC0514221.1"/>
    </source>
</evidence>
<reference evidence="1 2" key="1">
    <citation type="submission" date="2024-09" db="EMBL/GenBank/DDBJ databases">
        <authorList>
            <person name="Sun Q."/>
            <person name="Mori K."/>
        </authorList>
    </citation>
    <scope>NUCLEOTIDE SEQUENCE [LARGE SCALE GENOMIC DNA]</scope>
    <source>
        <strain evidence="1 2">NCAIM B.02415</strain>
    </source>
</reference>
<evidence type="ECO:0000313" key="2">
    <source>
        <dbReference type="Proteomes" id="UP001589828"/>
    </source>
</evidence>
<proteinExistence type="predicted"/>
<sequence>MKKFLIISLLLFIINVGCKKENVGGGGLCACSPARGPELNLVIKNNAGDDLLNDKTTGAYIKTQIAVYRKDGNSKIIPMDFAIRPAFSYGDQKFGFNSLYLGNLNFLQKTPAEVVYLKLGEKEAQELHIQLNQGKYAVEKLLIGQKEAVKDSGAVANYADIFYLTD</sequence>
<evidence type="ECO:0008006" key="3">
    <source>
        <dbReference type="Google" id="ProtNLM"/>
    </source>
</evidence>
<dbReference type="RefSeq" id="WP_377022074.1">
    <property type="nucleotide sequence ID" value="NZ_JBHLTS010000020.1"/>
</dbReference>
<keyword evidence="2" id="KW-1185">Reference proteome</keyword>